<sequence>MFAVHDGKDTILRASKNSDLAKNVSYLEDIGSFSCGYSSNLMKSGGIECEAVVIISNRYRCILGGVNVADRLKSLVKVVHTIATVLKREKIGN</sequence>
<name>A0A0N5C6E4_STREA</name>
<keyword evidence="1" id="KW-1185">Reference proteome</keyword>
<dbReference type="AlphaFoldDB" id="A0A0N5C6E4"/>
<evidence type="ECO:0000313" key="2">
    <source>
        <dbReference type="WBParaSite" id="SPAL_0001351400.1"/>
    </source>
</evidence>
<reference evidence="2" key="1">
    <citation type="submission" date="2017-02" db="UniProtKB">
        <authorList>
            <consortium name="WormBaseParasite"/>
        </authorList>
    </citation>
    <scope>IDENTIFICATION</scope>
</reference>
<evidence type="ECO:0000313" key="1">
    <source>
        <dbReference type="Proteomes" id="UP000046392"/>
    </source>
</evidence>
<dbReference type="WBParaSite" id="SPAL_0001351400.1">
    <property type="protein sequence ID" value="SPAL_0001351400.1"/>
    <property type="gene ID" value="SPAL_0001351400"/>
</dbReference>
<protein>
    <submittedName>
        <fullName evidence="2">Roadblock/LC7 domain-containing protein</fullName>
    </submittedName>
</protein>
<organism evidence="1 2">
    <name type="scientific">Strongyloides papillosus</name>
    <name type="common">Intestinal threadworm</name>
    <dbReference type="NCBI Taxonomy" id="174720"/>
    <lineage>
        <taxon>Eukaryota</taxon>
        <taxon>Metazoa</taxon>
        <taxon>Ecdysozoa</taxon>
        <taxon>Nematoda</taxon>
        <taxon>Chromadorea</taxon>
        <taxon>Rhabditida</taxon>
        <taxon>Tylenchina</taxon>
        <taxon>Panagrolaimomorpha</taxon>
        <taxon>Strongyloidoidea</taxon>
        <taxon>Strongyloididae</taxon>
        <taxon>Strongyloides</taxon>
    </lineage>
</organism>
<proteinExistence type="predicted"/>
<accession>A0A0N5C6E4</accession>
<dbReference type="STRING" id="174720.A0A0N5C6E4"/>
<dbReference type="Proteomes" id="UP000046392">
    <property type="component" value="Unplaced"/>
</dbReference>